<name>A0ACC2NH50_9HYME</name>
<evidence type="ECO:0000313" key="1">
    <source>
        <dbReference type="EMBL" id="KAJ8669664.1"/>
    </source>
</evidence>
<gene>
    <name evidence="1" type="ORF">QAD02_000923</name>
</gene>
<accession>A0ACC2NH50</accession>
<reference evidence="1" key="1">
    <citation type="submission" date="2023-04" db="EMBL/GenBank/DDBJ databases">
        <title>A chromosome-level genome assembly of the parasitoid wasp Eretmocerus hayati.</title>
        <authorList>
            <person name="Zhong Y."/>
            <person name="Liu S."/>
            <person name="Liu Y."/>
        </authorList>
    </citation>
    <scope>NUCLEOTIDE SEQUENCE</scope>
    <source>
        <strain evidence="1">ZJU_SS_LIU_2023</strain>
    </source>
</reference>
<comment type="caution">
    <text evidence="1">The sequence shown here is derived from an EMBL/GenBank/DDBJ whole genome shotgun (WGS) entry which is preliminary data.</text>
</comment>
<organism evidence="1 2">
    <name type="scientific">Eretmocerus hayati</name>
    <dbReference type="NCBI Taxonomy" id="131215"/>
    <lineage>
        <taxon>Eukaryota</taxon>
        <taxon>Metazoa</taxon>
        <taxon>Ecdysozoa</taxon>
        <taxon>Arthropoda</taxon>
        <taxon>Hexapoda</taxon>
        <taxon>Insecta</taxon>
        <taxon>Pterygota</taxon>
        <taxon>Neoptera</taxon>
        <taxon>Endopterygota</taxon>
        <taxon>Hymenoptera</taxon>
        <taxon>Apocrita</taxon>
        <taxon>Proctotrupomorpha</taxon>
        <taxon>Chalcidoidea</taxon>
        <taxon>Aphelinidae</taxon>
        <taxon>Aphelininae</taxon>
        <taxon>Eretmocerus</taxon>
    </lineage>
</organism>
<sequence length="314" mass="35020">MREVHQIHFDNSPTSAVASSIAAEATKESNLCLRAERHLALYYSLSFVCCILSLSCLGWVWEHWSWTLDICAEINCGCVLYGASGFSTFKGGEARLCHLALWILAPPLLVSLFMGIFHGYRVLVQRNLDAPRKSWLGTPVPTSATPATGGFFDDEDCEYEDFENEISPARGNGRVIVVGPKRRPIFKQWVPAGFLAMILACICLGQAVLVTDGYASTCEQYRRRLVPIISANGQQLQVINNRLGCGTIFDYMDYLHFSDKKYRHAGSINTGILLQISLAASWLNFILWAAIFGVNSIMARRRNKSLDEKIHSCI</sequence>
<evidence type="ECO:0000313" key="2">
    <source>
        <dbReference type="Proteomes" id="UP001239111"/>
    </source>
</evidence>
<keyword evidence="2" id="KW-1185">Reference proteome</keyword>
<proteinExistence type="predicted"/>
<protein>
    <submittedName>
        <fullName evidence="1">Uncharacterized protein</fullName>
    </submittedName>
</protein>
<dbReference type="Proteomes" id="UP001239111">
    <property type="component" value="Chromosome 3"/>
</dbReference>
<dbReference type="EMBL" id="CM056743">
    <property type="protein sequence ID" value="KAJ8669664.1"/>
    <property type="molecule type" value="Genomic_DNA"/>
</dbReference>